<accession>A0A3B4ZRM2</accession>
<proteinExistence type="predicted"/>
<dbReference type="InterPro" id="IPR012337">
    <property type="entry name" value="RNaseH-like_sf"/>
</dbReference>
<name>A0A3B4ZRM2_9TELE</name>
<dbReference type="STRING" id="144197.ENSSPAP00000011538"/>
<dbReference type="AlphaFoldDB" id="A0A3B4ZRM2"/>
<dbReference type="GeneTree" id="ENSGT00940000160436"/>
<dbReference type="SUPFAM" id="SSF53098">
    <property type="entry name" value="Ribonuclease H-like"/>
    <property type="match status" value="1"/>
</dbReference>
<dbReference type="PANTHER" id="PTHR45913:SF19">
    <property type="entry name" value="LOW QUALITY PROTEIN: ZINC FINGER BED DOMAIN-CONTAINING PROTEIN 5-LIKE"/>
    <property type="match status" value="1"/>
</dbReference>
<dbReference type="PANTHER" id="PTHR45913">
    <property type="entry name" value="EPM2A-INTERACTING PROTEIN 1"/>
    <property type="match status" value="1"/>
</dbReference>
<reference evidence="1" key="1">
    <citation type="submission" date="2023-09" db="UniProtKB">
        <authorList>
            <consortium name="Ensembl"/>
        </authorList>
    </citation>
    <scope>IDENTIFICATION</scope>
</reference>
<organism evidence="1">
    <name type="scientific">Stegastes partitus</name>
    <name type="common">bicolor damselfish</name>
    <dbReference type="NCBI Taxonomy" id="144197"/>
    <lineage>
        <taxon>Eukaryota</taxon>
        <taxon>Metazoa</taxon>
        <taxon>Chordata</taxon>
        <taxon>Craniata</taxon>
        <taxon>Vertebrata</taxon>
        <taxon>Euteleostomi</taxon>
        <taxon>Actinopterygii</taxon>
        <taxon>Neopterygii</taxon>
        <taxon>Teleostei</taxon>
        <taxon>Neoteleostei</taxon>
        <taxon>Acanthomorphata</taxon>
        <taxon>Ovalentaria</taxon>
        <taxon>Pomacentridae</taxon>
        <taxon>Stegastes</taxon>
    </lineage>
</organism>
<protein>
    <recommendedName>
        <fullName evidence="2">HAT C-terminal dimerisation domain-containing protein</fullName>
    </recommendedName>
</protein>
<dbReference type="Ensembl" id="ENSSPAT00000011741.1">
    <property type="protein sequence ID" value="ENSSPAP00000011538.1"/>
    <property type="gene ID" value="ENSSPAG00000008763.1"/>
</dbReference>
<evidence type="ECO:0000313" key="1">
    <source>
        <dbReference type="Ensembl" id="ENSSPAP00000011538.1"/>
    </source>
</evidence>
<sequence>MAEKQSKYKSGPMDASRAAAPKDMLMIFYLIFKTLLPAAVEVCEIMLGKETANKLKAIPLSNDTVRRRIEDLTADTESQFMDRLRSCEQFALQLDESTDIASVAQLIVLVRYPWEGGILEDLLFCKEVPGRTTGEEIFRLLDAFMTVAGLNWPKMCGCLHGWCGGDYGPTEWGYCTDKGSQPKVMATRCMLHRQALASKGMEPDLHSVLNTVVTAVNFVKSRALQSCLFGQLCREMDAGHDALLYHSEVGLLSRSKVLQRVFELRSEMTEFMRENKPDIAEFFSDLEFIAELAYLANIFNLLNCLNLSIQGGYASILEVSNKITGFMKKTELWRRRLQDGETDMFPQLAAFLRTNSLSVAIVSEVASSHLAALREHFSSFFSDVNTDVWDWVCDPFAAAATSGLSGRAEEELVDLSCDRTLKARFQQVPCADFWPSLSREYPELTAEAMRILLPFPTTCLCELSFSTLTAIKTKYRARLHVENDLRVCLSSITPRIEKLCSERQAHLSH</sequence>
<evidence type="ECO:0008006" key="2">
    <source>
        <dbReference type="Google" id="ProtNLM"/>
    </source>
</evidence>